<dbReference type="AlphaFoldDB" id="A0A0R1NPY0"/>
<dbReference type="GO" id="GO:0055052">
    <property type="term" value="C:ATP-binding cassette (ABC) transporter complex, substrate-binding subunit-containing"/>
    <property type="evidence" value="ECO:0007669"/>
    <property type="project" value="TreeGrafter"/>
</dbReference>
<reference evidence="8 9" key="1">
    <citation type="journal article" date="2015" name="Genome Announc.">
        <title>Expanding the biotechnology potential of lactobacilli through comparative genomics of 213 strains and associated genera.</title>
        <authorList>
            <person name="Sun Z."/>
            <person name="Harris H.M."/>
            <person name="McCann A."/>
            <person name="Guo C."/>
            <person name="Argimon S."/>
            <person name="Zhang W."/>
            <person name="Yang X."/>
            <person name="Jeffery I.B."/>
            <person name="Cooney J.C."/>
            <person name="Kagawa T.F."/>
            <person name="Liu W."/>
            <person name="Song Y."/>
            <person name="Salvetti E."/>
            <person name="Wrobel A."/>
            <person name="Rasinkangas P."/>
            <person name="Parkhill J."/>
            <person name="Rea M.C."/>
            <person name="O'Sullivan O."/>
            <person name="Ritari J."/>
            <person name="Douillard F.P."/>
            <person name="Paul Ross R."/>
            <person name="Yang R."/>
            <person name="Briner A.E."/>
            <person name="Felis G.E."/>
            <person name="de Vos W.M."/>
            <person name="Barrangou R."/>
            <person name="Klaenhammer T.R."/>
            <person name="Caufield P.W."/>
            <person name="Cui Y."/>
            <person name="Zhang H."/>
            <person name="O'Toole P.W."/>
        </authorList>
    </citation>
    <scope>NUCLEOTIDE SEQUENCE [LARGE SCALE GENOMIC DNA]</scope>
    <source>
        <strain evidence="8 9">DSM 19906</strain>
    </source>
</reference>
<evidence type="ECO:0000313" key="8">
    <source>
        <dbReference type="EMBL" id="KRL22455.1"/>
    </source>
</evidence>
<dbReference type="SUPFAM" id="SSF50331">
    <property type="entry name" value="MOP-like"/>
    <property type="match status" value="1"/>
</dbReference>
<name>A0A0R1NPY0_9LACO</name>
<dbReference type="InterPro" id="IPR027417">
    <property type="entry name" value="P-loop_NTPase"/>
</dbReference>
<evidence type="ECO:0000256" key="3">
    <source>
        <dbReference type="ARBA" id="ARBA00022741"/>
    </source>
</evidence>
<dbReference type="InterPro" id="IPR003439">
    <property type="entry name" value="ABC_transporter-like_ATP-bd"/>
</dbReference>
<dbReference type="InterPro" id="IPR003593">
    <property type="entry name" value="AAA+_ATPase"/>
</dbReference>
<comment type="caution">
    <text evidence="8">The sequence shown here is derived from an EMBL/GenBank/DDBJ whole genome shotgun (WGS) entry which is preliminary data.</text>
</comment>
<proteinExistence type="predicted"/>
<evidence type="ECO:0000256" key="4">
    <source>
        <dbReference type="ARBA" id="ARBA00022840"/>
    </source>
</evidence>
<evidence type="ECO:0000313" key="9">
    <source>
        <dbReference type="Proteomes" id="UP000051439"/>
    </source>
</evidence>
<dbReference type="CDD" id="cd03259">
    <property type="entry name" value="ABC_Carb_Solutes_like"/>
    <property type="match status" value="1"/>
</dbReference>
<dbReference type="Pfam" id="PF00005">
    <property type="entry name" value="ABC_tran"/>
    <property type="match status" value="1"/>
</dbReference>
<dbReference type="SMART" id="SM00382">
    <property type="entry name" value="AAA"/>
    <property type="match status" value="1"/>
</dbReference>
<keyword evidence="5" id="KW-1278">Translocase</keyword>
<dbReference type="PANTHER" id="PTHR43875">
    <property type="entry name" value="MALTODEXTRIN IMPORT ATP-BINDING PROTEIN MSMX"/>
    <property type="match status" value="1"/>
</dbReference>
<organism evidence="8 9">
    <name type="scientific">Lentilactobacillus kisonensis DSM 19906 = JCM 15041</name>
    <dbReference type="NCBI Taxonomy" id="1423766"/>
    <lineage>
        <taxon>Bacteria</taxon>
        <taxon>Bacillati</taxon>
        <taxon>Bacillota</taxon>
        <taxon>Bacilli</taxon>
        <taxon>Lactobacillales</taxon>
        <taxon>Lactobacillaceae</taxon>
        <taxon>Lentilactobacillus</taxon>
    </lineage>
</organism>
<keyword evidence="2" id="KW-1003">Cell membrane</keyword>
<dbReference type="Gene3D" id="3.40.50.300">
    <property type="entry name" value="P-loop containing nucleotide triphosphate hydrolases"/>
    <property type="match status" value="1"/>
</dbReference>
<evidence type="ECO:0000259" key="7">
    <source>
        <dbReference type="PROSITE" id="PS50893"/>
    </source>
</evidence>
<dbReference type="RefSeq" id="WP_008858380.1">
    <property type="nucleotide sequence ID" value="NZ_AZEB01000006.1"/>
</dbReference>
<dbReference type="PROSITE" id="PS50893">
    <property type="entry name" value="ABC_TRANSPORTER_2"/>
    <property type="match status" value="1"/>
</dbReference>
<dbReference type="PANTHER" id="PTHR43875:SF15">
    <property type="entry name" value="TREHALOSE IMPORT ATP-BINDING PROTEIN SUGC"/>
    <property type="match status" value="1"/>
</dbReference>
<dbReference type="PROSITE" id="PS00211">
    <property type="entry name" value="ABC_TRANSPORTER_1"/>
    <property type="match status" value="1"/>
</dbReference>
<dbReference type="GO" id="GO:0016887">
    <property type="term" value="F:ATP hydrolysis activity"/>
    <property type="evidence" value="ECO:0007669"/>
    <property type="project" value="InterPro"/>
</dbReference>
<evidence type="ECO:0000256" key="5">
    <source>
        <dbReference type="ARBA" id="ARBA00022967"/>
    </source>
</evidence>
<keyword evidence="6" id="KW-0472">Membrane</keyword>
<dbReference type="SUPFAM" id="SSF52540">
    <property type="entry name" value="P-loop containing nucleoside triphosphate hydrolases"/>
    <property type="match status" value="1"/>
</dbReference>
<dbReference type="GO" id="GO:0005524">
    <property type="term" value="F:ATP binding"/>
    <property type="evidence" value="ECO:0007669"/>
    <property type="project" value="UniProtKB-KW"/>
</dbReference>
<feature type="domain" description="ABC transporter" evidence="7">
    <location>
        <begin position="8"/>
        <end position="239"/>
    </location>
</feature>
<evidence type="ECO:0000256" key="1">
    <source>
        <dbReference type="ARBA" id="ARBA00022448"/>
    </source>
</evidence>
<sequence length="373" mass="41947">MANTGFSIELAKMSKSYNQKNNVIDKMDLSIVPGEFLVLLGPSGCGKSTTLRLIAGLEAPTGGKVLINGKDASKMNAIQRSIAMVFQDYALYPNMTVYQNLEYALRVHKVPKQVRQQRLTAILASLNLSNYKDRYPSQLSGGQKQRVALGRGMAKKSQIFLLDEPLSNIDVQLREKARDEIQKLHEQNGQTIIYVTHDQQEAMALGDRIAVMNNGKIQMIDTPENLYHNPTNLFVAQFVGTPQINVFKANYFNHQLLDESGAVIANLTAYQDDGLQEDTDYLVGIRPENVQLTTDATKGDFQVEIESIVDYGRYKQLTLKVFDRLEIKAVVSDWQRHGNQAVYAKLTSKAILLFDARTHERIQPSRKLEPVLE</sequence>
<dbReference type="GO" id="GO:0015408">
    <property type="term" value="F:ABC-type ferric iron transporter activity"/>
    <property type="evidence" value="ECO:0007669"/>
    <property type="project" value="InterPro"/>
</dbReference>
<protein>
    <submittedName>
        <fullName evidence="8">ABC transporter, ATP-binding protein</fullName>
    </submittedName>
</protein>
<dbReference type="InterPro" id="IPR008995">
    <property type="entry name" value="Mo/tungstate-bd_C_term_dom"/>
</dbReference>
<dbReference type="InterPro" id="IPR012340">
    <property type="entry name" value="NA-bd_OB-fold"/>
</dbReference>
<dbReference type="InterPro" id="IPR015853">
    <property type="entry name" value="ABC_transpr_FbpC"/>
</dbReference>
<dbReference type="Gene3D" id="2.40.50.100">
    <property type="match status" value="1"/>
</dbReference>
<evidence type="ECO:0000256" key="6">
    <source>
        <dbReference type="ARBA" id="ARBA00023136"/>
    </source>
</evidence>
<keyword evidence="3" id="KW-0547">Nucleotide-binding</keyword>
<dbReference type="EMBL" id="AZEB01000006">
    <property type="protein sequence ID" value="KRL22455.1"/>
    <property type="molecule type" value="Genomic_DNA"/>
</dbReference>
<gene>
    <name evidence="8" type="ORF">FC98_GL002338</name>
</gene>
<dbReference type="FunFam" id="3.40.50.300:FF:000042">
    <property type="entry name" value="Maltose/maltodextrin ABC transporter, ATP-binding protein"/>
    <property type="match status" value="1"/>
</dbReference>
<dbReference type="PATRIC" id="fig|1423766.4.peg.2429"/>
<dbReference type="Gene3D" id="2.40.50.140">
    <property type="entry name" value="Nucleic acid-binding proteins"/>
    <property type="match status" value="1"/>
</dbReference>
<keyword evidence="4 8" id="KW-0067">ATP-binding</keyword>
<keyword evidence="1" id="KW-0813">Transport</keyword>
<dbReference type="Proteomes" id="UP000051439">
    <property type="component" value="Unassembled WGS sequence"/>
</dbReference>
<keyword evidence="9" id="KW-1185">Reference proteome</keyword>
<dbReference type="InterPro" id="IPR047641">
    <property type="entry name" value="ABC_transpr_MalK/UgpC-like"/>
</dbReference>
<evidence type="ECO:0000256" key="2">
    <source>
        <dbReference type="ARBA" id="ARBA00022475"/>
    </source>
</evidence>
<dbReference type="InterPro" id="IPR017871">
    <property type="entry name" value="ABC_transporter-like_CS"/>
</dbReference>
<accession>A0A0R1NPY0</accession>